<dbReference type="PANTHER" id="PTHR18964">
    <property type="entry name" value="ROK (REPRESSOR, ORF, KINASE) FAMILY"/>
    <property type="match status" value="1"/>
</dbReference>
<dbReference type="Gene3D" id="3.30.420.40">
    <property type="match status" value="2"/>
</dbReference>
<accession>A0A7T4DIS8</accession>
<dbReference type="PANTHER" id="PTHR18964:SF149">
    <property type="entry name" value="BIFUNCTIONAL UDP-N-ACETYLGLUCOSAMINE 2-EPIMERASE_N-ACETYLMANNOSAMINE KINASE"/>
    <property type="match status" value="1"/>
</dbReference>
<sequence>MTTREEIHRVAAGRSLGPGPVALAVDVGGTGMKAVLFDSAGRFVDAITAPTPECTDTAAGEVVDVVADFRARFATAHPAHPIAEAAVVLPGIVDEATGTGVFSANLGWRDVPFAAILSERLGVPVTVSHDVRSAGRAEFAFAEAMPDNAAMVTIGTGIAAAIMVEGTLVSAGGFAGEVGFTEVTVDVADGVFRGPIEHIASAASIAKRYTARSRRDVSGSLGVLEAMHDGDPIAAAVFAEAVDALGAMCAQLVAVVAPEVIVFGGGLSSADELLDGVDAALRSRLDFHRAPHIRRAGLGPVAGLIGAGLLTRGHA</sequence>
<dbReference type="Proteomes" id="UP000595374">
    <property type="component" value="Chromosome"/>
</dbReference>
<reference evidence="2 3" key="1">
    <citation type="submission" date="2020-12" db="EMBL/GenBank/DDBJ databases">
        <title>FDA dAtabase for Regulatory Grade micrObial Sequences (FDA-ARGOS): Supporting development and validation of Infectious Disease Dx tests.</title>
        <authorList>
            <person name="Sproer C."/>
            <person name="Gronow S."/>
            <person name="Severitt S."/>
            <person name="Schroder I."/>
            <person name="Tallon L."/>
            <person name="Sadzewicz L."/>
            <person name="Zhao X."/>
            <person name="Boylan J."/>
            <person name="Ott S."/>
            <person name="Bowen H."/>
            <person name="Vavikolanu K."/>
            <person name="Mehta A."/>
            <person name="Aluvathingal J."/>
            <person name="Nadendla S."/>
            <person name="Lowell S."/>
            <person name="Myers T."/>
            <person name="Yan Y."/>
            <person name="Sichtig H."/>
        </authorList>
    </citation>
    <scope>NUCLEOTIDE SEQUENCE [LARGE SCALE GENOMIC DNA]</scope>
    <source>
        <strain evidence="2 3">FDAARGOS_990</strain>
    </source>
</reference>
<name>A0A7T4DIS8_9MICO</name>
<dbReference type="EMBL" id="CP065989">
    <property type="protein sequence ID" value="QQB14887.1"/>
    <property type="molecule type" value="Genomic_DNA"/>
</dbReference>
<dbReference type="RefSeq" id="WP_198499932.1">
    <property type="nucleotide sequence ID" value="NZ_CP065989.1"/>
</dbReference>
<dbReference type="InterPro" id="IPR043129">
    <property type="entry name" value="ATPase_NBD"/>
</dbReference>
<dbReference type="SUPFAM" id="SSF53067">
    <property type="entry name" value="Actin-like ATPase domain"/>
    <property type="match status" value="1"/>
</dbReference>
<evidence type="ECO:0000313" key="3">
    <source>
        <dbReference type="Proteomes" id="UP000595374"/>
    </source>
</evidence>
<dbReference type="InterPro" id="IPR000600">
    <property type="entry name" value="ROK"/>
</dbReference>
<protein>
    <submittedName>
        <fullName evidence="2">ROK family protein</fullName>
    </submittedName>
</protein>
<comment type="similarity">
    <text evidence="1">Belongs to the ROK (NagC/XylR) family.</text>
</comment>
<dbReference type="AlphaFoldDB" id="A0A7T4DIS8"/>
<dbReference type="Pfam" id="PF00480">
    <property type="entry name" value="ROK"/>
    <property type="match status" value="1"/>
</dbReference>
<gene>
    <name evidence="2" type="ORF">I6H47_02600</name>
</gene>
<organism evidence="2 3">
    <name type="scientific">Brevibacterium casei</name>
    <dbReference type="NCBI Taxonomy" id="33889"/>
    <lineage>
        <taxon>Bacteria</taxon>
        <taxon>Bacillati</taxon>
        <taxon>Actinomycetota</taxon>
        <taxon>Actinomycetes</taxon>
        <taxon>Micrococcales</taxon>
        <taxon>Brevibacteriaceae</taxon>
        <taxon>Brevibacterium</taxon>
    </lineage>
</organism>
<evidence type="ECO:0000256" key="1">
    <source>
        <dbReference type="ARBA" id="ARBA00006479"/>
    </source>
</evidence>
<proteinExistence type="inferred from homology"/>
<evidence type="ECO:0000313" key="2">
    <source>
        <dbReference type="EMBL" id="QQB14887.1"/>
    </source>
</evidence>